<dbReference type="InterPro" id="IPR000620">
    <property type="entry name" value="EamA_dom"/>
</dbReference>
<dbReference type="Proteomes" id="UP000614410">
    <property type="component" value="Unassembled WGS sequence"/>
</dbReference>
<evidence type="ECO:0000256" key="2">
    <source>
        <dbReference type="SAM" id="Phobius"/>
    </source>
</evidence>
<evidence type="ECO:0000313" key="4">
    <source>
        <dbReference type="EMBL" id="MBJ7608719.1"/>
    </source>
</evidence>
<feature type="domain" description="EamA" evidence="3">
    <location>
        <begin position="147"/>
        <end position="279"/>
    </location>
</feature>
<comment type="similarity">
    <text evidence="1">Belongs to the EamA transporter family.</text>
</comment>
<evidence type="ECO:0000259" key="3">
    <source>
        <dbReference type="Pfam" id="PF00892"/>
    </source>
</evidence>
<dbReference type="SUPFAM" id="SSF103481">
    <property type="entry name" value="Multidrug resistance efflux transporter EmrE"/>
    <property type="match status" value="2"/>
</dbReference>
<keyword evidence="2" id="KW-1133">Transmembrane helix</keyword>
<feature type="transmembrane region" description="Helical" evidence="2">
    <location>
        <begin position="114"/>
        <end position="131"/>
    </location>
</feature>
<reference evidence="4 5" key="1">
    <citation type="submission" date="2020-10" db="EMBL/GenBank/DDBJ databases">
        <title>Ca. Dormibacterota MAGs.</title>
        <authorList>
            <person name="Montgomery K."/>
        </authorList>
    </citation>
    <scope>NUCLEOTIDE SEQUENCE [LARGE SCALE GENOMIC DNA]</scope>
    <source>
        <strain evidence="4">Mitchell_Peninsula_5</strain>
    </source>
</reference>
<sequence length="282" mass="27718">MAAVLALVSAICYGVSDFSGGVASRRSPAIAIVLVSNTLSLLLGLLAVALLPGSTYRSSDVLWGLAAGAVGLLGVVLLYRGLAIGPMSVVAPLTAVLSAVVPVVVGAARGERPGALAVGGIALAIPAMVLIGRESRAATGPPIGRPALVSALAAGFSFGGFYVLLAQTGSDGGAWPLVGQRAASVAILLVLTAVSLLRGIPGLPQGRTLGLAAVAGVTDFLANLAYVLATHRGLLALVAVLSSLYPATTVLLARGILGERLARQQVGGLALAGAAVSLIAAG</sequence>
<dbReference type="InterPro" id="IPR037185">
    <property type="entry name" value="EmrE-like"/>
</dbReference>
<comment type="caution">
    <text evidence="4">The sequence shown here is derived from an EMBL/GenBank/DDBJ whole genome shotgun (WGS) entry which is preliminary data.</text>
</comment>
<feature type="transmembrane region" description="Helical" evidence="2">
    <location>
        <begin position="89"/>
        <end position="108"/>
    </location>
</feature>
<protein>
    <submittedName>
        <fullName evidence="4">DMT family transporter</fullName>
    </submittedName>
</protein>
<feature type="transmembrane region" description="Helical" evidence="2">
    <location>
        <begin position="177"/>
        <end position="197"/>
    </location>
</feature>
<accession>A0A934KLL6</accession>
<feature type="transmembrane region" description="Helical" evidence="2">
    <location>
        <begin position="209"/>
        <end position="228"/>
    </location>
</feature>
<dbReference type="GO" id="GO:0016020">
    <property type="term" value="C:membrane"/>
    <property type="evidence" value="ECO:0007669"/>
    <property type="project" value="InterPro"/>
</dbReference>
<feature type="transmembrane region" description="Helical" evidence="2">
    <location>
        <begin position="29"/>
        <end position="50"/>
    </location>
</feature>
<keyword evidence="2" id="KW-0472">Membrane</keyword>
<organism evidence="4 5">
    <name type="scientific">Candidatus Amunia macphersoniae</name>
    <dbReference type="NCBI Taxonomy" id="3127014"/>
    <lineage>
        <taxon>Bacteria</taxon>
        <taxon>Bacillati</taxon>
        <taxon>Candidatus Dormiibacterota</taxon>
        <taxon>Candidatus Dormibacteria</taxon>
        <taxon>Candidatus Aeolococcales</taxon>
        <taxon>Candidatus Aeolococcaceae</taxon>
        <taxon>Candidatus Amunia</taxon>
    </lineage>
</organism>
<dbReference type="Pfam" id="PF00892">
    <property type="entry name" value="EamA"/>
    <property type="match status" value="2"/>
</dbReference>
<feature type="domain" description="EamA" evidence="3">
    <location>
        <begin position="2"/>
        <end position="131"/>
    </location>
</feature>
<gene>
    <name evidence="4" type="ORF">JF887_04715</name>
</gene>
<keyword evidence="2" id="KW-0812">Transmembrane</keyword>
<name>A0A934KLL6_9BACT</name>
<feature type="transmembrane region" description="Helical" evidence="2">
    <location>
        <begin position="62"/>
        <end position="82"/>
    </location>
</feature>
<proteinExistence type="inferred from homology"/>
<dbReference type="EMBL" id="JAEKNN010000023">
    <property type="protein sequence ID" value="MBJ7608719.1"/>
    <property type="molecule type" value="Genomic_DNA"/>
</dbReference>
<feature type="transmembrane region" description="Helical" evidence="2">
    <location>
        <begin position="143"/>
        <end position="165"/>
    </location>
</feature>
<feature type="transmembrane region" description="Helical" evidence="2">
    <location>
        <begin position="234"/>
        <end position="253"/>
    </location>
</feature>
<evidence type="ECO:0000313" key="5">
    <source>
        <dbReference type="Proteomes" id="UP000614410"/>
    </source>
</evidence>
<dbReference type="AlphaFoldDB" id="A0A934KLL6"/>
<evidence type="ECO:0000256" key="1">
    <source>
        <dbReference type="ARBA" id="ARBA00007362"/>
    </source>
</evidence>